<dbReference type="EMBL" id="CABWIE010000015">
    <property type="protein sequence ID" value="VWL93805.1"/>
    <property type="molecule type" value="Genomic_DNA"/>
</dbReference>
<accession>A0A5K1IY99</accession>
<sequence length="208" mass="23505">MVADYLASLPSDDRRRVLSGLKRRGSEGDLHDTYSGDLIAHYADSYPVWVFLEVVEFGRFCDLYLFCAGRWGDRAMRQEHYVLKSVKALRNACSHNSCIANGFCAAGGEAEYPPNGIIGQALAAAGYRNGRGRRSKLRNLRLSQMTSALWALRELCGRESTRRRHAERLVALRAFVESRSRCYRGNDALASYFAFLWRVVDIFAPIRA</sequence>
<dbReference type="Pfam" id="PF07751">
    <property type="entry name" value="Abi_2"/>
    <property type="match status" value="1"/>
</dbReference>
<evidence type="ECO:0000313" key="1">
    <source>
        <dbReference type="EMBL" id="VWL93805.1"/>
    </source>
</evidence>
<gene>
    <name evidence="1" type="ORF">KCJAJFAP_02216</name>
</gene>
<reference evidence="1 2" key="1">
    <citation type="submission" date="2019-10" db="EMBL/GenBank/DDBJ databases">
        <authorList>
            <person name="Wolf R A."/>
        </authorList>
    </citation>
    <scope>NUCLEOTIDE SEQUENCE [LARGE SCALE GENOMIC DNA]</scope>
    <source>
        <strain evidence="1">Collinsella_aerofaciens_MC2</strain>
    </source>
</reference>
<evidence type="ECO:0000313" key="2">
    <source>
        <dbReference type="Proteomes" id="UP000361836"/>
    </source>
</evidence>
<name>A0A5K1IY99_9ACTN</name>
<keyword evidence="2" id="KW-1185">Reference proteome</keyword>
<dbReference type="AlphaFoldDB" id="A0A5K1IY99"/>
<organism evidence="1 2">
    <name type="scientific">Collinsella aerofaciens</name>
    <dbReference type="NCBI Taxonomy" id="74426"/>
    <lineage>
        <taxon>Bacteria</taxon>
        <taxon>Bacillati</taxon>
        <taxon>Actinomycetota</taxon>
        <taxon>Coriobacteriia</taxon>
        <taxon>Coriobacteriales</taxon>
        <taxon>Coriobacteriaceae</taxon>
        <taxon>Collinsella</taxon>
    </lineage>
</organism>
<dbReference type="InterPro" id="IPR011664">
    <property type="entry name" value="Abi_system_AbiD/AbiF-like"/>
</dbReference>
<protein>
    <submittedName>
        <fullName evidence="1">Abi-like protein</fullName>
    </submittedName>
</protein>
<dbReference type="Proteomes" id="UP000361836">
    <property type="component" value="Unassembled WGS sequence"/>
</dbReference>
<proteinExistence type="predicted"/>